<keyword evidence="3" id="KW-1185">Reference proteome</keyword>
<feature type="non-terminal residue" evidence="2">
    <location>
        <position position="1"/>
    </location>
</feature>
<name>A0A7J6KML4_PERCH</name>
<dbReference type="InterPro" id="IPR043502">
    <property type="entry name" value="DNA/RNA_pol_sf"/>
</dbReference>
<gene>
    <name evidence="2" type="ORF">FOL47_004158</name>
</gene>
<accession>A0A7J6KML4</accession>
<comment type="caution">
    <text evidence="2">The sequence shown here is derived from an EMBL/GenBank/DDBJ whole genome shotgun (WGS) entry which is preliminary data.</text>
</comment>
<dbReference type="EMBL" id="JAAPAO010002386">
    <property type="protein sequence ID" value="KAF4647766.1"/>
    <property type="molecule type" value="Genomic_DNA"/>
</dbReference>
<feature type="domain" description="DUF7047" evidence="1">
    <location>
        <begin position="86"/>
        <end position="119"/>
    </location>
</feature>
<dbReference type="OrthoDB" id="6131392at2759"/>
<dbReference type="AlphaFoldDB" id="A0A7J6KML4"/>
<evidence type="ECO:0000313" key="2">
    <source>
        <dbReference type="EMBL" id="KAF4647766.1"/>
    </source>
</evidence>
<protein>
    <recommendedName>
        <fullName evidence="1">DUF7047 domain-containing protein</fullName>
    </recommendedName>
</protein>
<evidence type="ECO:0000259" key="1">
    <source>
        <dbReference type="Pfam" id="PF23088"/>
    </source>
</evidence>
<proteinExistence type="predicted"/>
<feature type="non-terminal residue" evidence="2">
    <location>
        <position position="218"/>
    </location>
</feature>
<dbReference type="SUPFAM" id="SSF56672">
    <property type="entry name" value="DNA/RNA polymerases"/>
    <property type="match status" value="1"/>
</dbReference>
<dbReference type="InterPro" id="IPR055475">
    <property type="entry name" value="DUF7047"/>
</dbReference>
<reference evidence="2 3" key="1">
    <citation type="submission" date="2020-04" db="EMBL/GenBank/DDBJ databases">
        <title>Perkinsus chesapeaki whole genome sequence.</title>
        <authorList>
            <person name="Bogema D.R."/>
        </authorList>
    </citation>
    <scope>NUCLEOTIDE SEQUENCE [LARGE SCALE GENOMIC DNA]</scope>
    <source>
        <strain evidence="2">ATCC PRA-425</strain>
    </source>
</reference>
<sequence length="218" mass="24344">KALGKSVTHTIKEAKPKVEVRKFVDDSFVDTDDLAEVEKALDANDLTTKPAQPLLGGTVLGIHVCENGQWVRKSPVEILLKTVPETRQQLASLLGKLTGHYPCARWLRVTCAMITRLLATIERVTSTQYDFPLPESVKSIVADLHNYIHEHGDPCSGQWYINPDAEWVLYTDASRHALAGVLTIGGTICEDRAWLRPRECRRHINVAEIEAVVRSLDI</sequence>
<dbReference type="Pfam" id="PF23088">
    <property type="entry name" value="DUF7047"/>
    <property type="match status" value="1"/>
</dbReference>
<dbReference type="Proteomes" id="UP000591131">
    <property type="component" value="Unassembled WGS sequence"/>
</dbReference>
<organism evidence="2 3">
    <name type="scientific">Perkinsus chesapeaki</name>
    <name type="common">Clam parasite</name>
    <name type="synonym">Perkinsus andrewsi</name>
    <dbReference type="NCBI Taxonomy" id="330153"/>
    <lineage>
        <taxon>Eukaryota</taxon>
        <taxon>Sar</taxon>
        <taxon>Alveolata</taxon>
        <taxon>Perkinsozoa</taxon>
        <taxon>Perkinsea</taxon>
        <taxon>Perkinsida</taxon>
        <taxon>Perkinsidae</taxon>
        <taxon>Perkinsus</taxon>
    </lineage>
</organism>
<evidence type="ECO:0000313" key="3">
    <source>
        <dbReference type="Proteomes" id="UP000591131"/>
    </source>
</evidence>